<keyword evidence="12" id="KW-0560">Oxidoreductase</keyword>
<evidence type="ECO:0000256" key="1">
    <source>
        <dbReference type="ARBA" id="ARBA00001936"/>
    </source>
</evidence>
<evidence type="ECO:0000313" key="19">
    <source>
        <dbReference type="EMBL" id="OAE19651.1"/>
    </source>
</evidence>
<evidence type="ECO:0000256" key="3">
    <source>
        <dbReference type="ARBA" id="ARBA00004229"/>
    </source>
</evidence>
<evidence type="ECO:0000259" key="17">
    <source>
        <dbReference type="Pfam" id="PF08436"/>
    </source>
</evidence>
<name>A0A176VH38_MARPO</name>
<evidence type="ECO:0000256" key="7">
    <source>
        <dbReference type="ARBA" id="ARBA00022528"/>
    </source>
</evidence>
<keyword evidence="8" id="KW-0934">Plastid</keyword>
<evidence type="ECO:0000259" key="16">
    <source>
        <dbReference type="Pfam" id="PF02670"/>
    </source>
</evidence>
<dbReference type="GO" id="GO:0030604">
    <property type="term" value="F:1-deoxy-D-xylulose-5-phosphate reductoisomerase activity"/>
    <property type="evidence" value="ECO:0007669"/>
    <property type="project" value="UniProtKB-EC"/>
</dbReference>
<dbReference type="GO" id="GO:0009507">
    <property type="term" value="C:chloroplast"/>
    <property type="evidence" value="ECO:0007669"/>
    <property type="project" value="UniProtKB-SubCell"/>
</dbReference>
<dbReference type="Pfam" id="PF08436">
    <property type="entry name" value="DXP_redisom_C"/>
    <property type="match status" value="1"/>
</dbReference>
<evidence type="ECO:0000256" key="10">
    <source>
        <dbReference type="ARBA" id="ARBA00022857"/>
    </source>
</evidence>
<dbReference type="InterPro" id="IPR026877">
    <property type="entry name" value="DXPR_C"/>
</dbReference>
<evidence type="ECO:0000256" key="6">
    <source>
        <dbReference type="ARBA" id="ARBA00012366"/>
    </source>
</evidence>
<evidence type="ECO:0000256" key="12">
    <source>
        <dbReference type="ARBA" id="ARBA00023002"/>
    </source>
</evidence>
<proteinExistence type="inferred from homology"/>
<evidence type="ECO:0000256" key="9">
    <source>
        <dbReference type="ARBA" id="ARBA00022723"/>
    </source>
</evidence>
<feature type="domain" description="1-deoxy-D-xylulose 5-phosphate reductoisomerase N-terminal" evidence="16">
    <location>
        <begin position="90"/>
        <end position="218"/>
    </location>
</feature>
<dbReference type="PANTHER" id="PTHR30525">
    <property type="entry name" value="1-DEOXY-D-XYLULOSE 5-PHOSPHATE REDUCTOISOMERASE"/>
    <property type="match status" value="1"/>
</dbReference>
<comment type="cofactor">
    <cofactor evidence="1">
        <name>Mn(2+)</name>
        <dbReference type="ChEBI" id="CHEBI:29035"/>
    </cofactor>
</comment>
<keyword evidence="13" id="KW-0464">Manganese</keyword>
<dbReference type="InterPro" id="IPR003821">
    <property type="entry name" value="DXP_reductoisomerase"/>
</dbReference>
<dbReference type="EC" id="1.1.1.267" evidence="6"/>
<keyword evidence="14" id="KW-0414">Isoprene biosynthesis</keyword>
<evidence type="ECO:0000256" key="14">
    <source>
        <dbReference type="ARBA" id="ARBA00023229"/>
    </source>
</evidence>
<comment type="caution">
    <text evidence="19">The sequence shown here is derived from an EMBL/GenBank/DDBJ whole genome shotgun (WGS) entry which is preliminary data.</text>
</comment>
<dbReference type="HAMAP" id="MF_00183">
    <property type="entry name" value="DXP_reductoisom"/>
    <property type="match status" value="1"/>
</dbReference>
<evidence type="ECO:0000256" key="15">
    <source>
        <dbReference type="ARBA" id="ARBA00048543"/>
    </source>
</evidence>
<comment type="pathway">
    <text evidence="4">Isoprenoid biosynthesis; isopentenyl diphosphate biosynthesis via DXP pathway; isopentenyl diphosphate from 1-deoxy-D-xylulose 5-phosphate: step 1/6.</text>
</comment>
<dbReference type="FunFam" id="1.10.1740.10:FF:000006">
    <property type="entry name" value="1-deoxy-D-xylulose 5-phosphate reductoisomerase, chloroplastic"/>
    <property type="match status" value="1"/>
</dbReference>
<dbReference type="EMBL" id="LVLJ01003800">
    <property type="protein sequence ID" value="OAE19651.1"/>
    <property type="molecule type" value="Genomic_DNA"/>
</dbReference>
<dbReference type="Gene3D" id="3.40.50.720">
    <property type="entry name" value="NAD(P)-binding Rossmann-like Domain"/>
    <property type="match status" value="1"/>
</dbReference>
<evidence type="ECO:0000256" key="8">
    <source>
        <dbReference type="ARBA" id="ARBA00022640"/>
    </source>
</evidence>
<dbReference type="GO" id="GO:0070402">
    <property type="term" value="F:NADPH binding"/>
    <property type="evidence" value="ECO:0007669"/>
    <property type="project" value="InterPro"/>
</dbReference>
<comment type="catalytic activity">
    <reaction evidence="15">
        <text>2-C-methyl-D-erythritol 4-phosphate + NADP(+) = 1-deoxy-D-xylulose 5-phosphate + NADPH + H(+)</text>
        <dbReference type="Rhea" id="RHEA:13717"/>
        <dbReference type="ChEBI" id="CHEBI:15378"/>
        <dbReference type="ChEBI" id="CHEBI:57783"/>
        <dbReference type="ChEBI" id="CHEBI:57792"/>
        <dbReference type="ChEBI" id="CHEBI:58262"/>
        <dbReference type="ChEBI" id="CHEBI:58349"/>
        <dbReference type="EC" id="1.1.1.267"/>
    </reaction>
    <physiologicalReaction direction="right-to-left" evidence="15">
        <dbReference type="Rhea" id="RHEA:13719"/>
    </physiologicalReaction>
</comment>
<dbReference type="PANTHER" id="PTHR30525:SF0">
    <property type="entry name" value="1-DEOXY-D-XYLULOSE 5-PHOSPHATE REDUCTOISOMERASE, CHLOROPLASTIC"/>
    <property type="match status" value="1"/>
</dbReference>
<accession>A0A176VH38</accession>
<keyword evidence="11" id="KW-0809">Transit peptide</keyword>
<evidence type="ECO:0000256" key="4">
    <source>
        <dbReference type="ARBA" id="ARBA00005094"/>
    </source>
</evidence>
<dbReference type="Proteomes" id="UP000077202">
    <property type="component" value="Unassembled WGS sequence"/>
</dbReference>
<keyword evidence="10" id="KW-0521">NADP</keyword>
<sequence>MNVSVMTELSSVQTCVSSGQQLLFGGTTLRKLVDVQSNTGARVEDPWRKSVQVSKTVKGVRCSATGPPPAWPGRAVYEGVKQSFDGPKPISLIGSTGSIGTQTLDIVAENPERFRIVALSAGSNITLLAEQIRAFKPSLVSIRNSEQVAELREAIADVHPQPEIVVGDSGILEVAQHPEAVTVVTGIVGCAGLKPTVAAIEAGKDIALANKETLIAGGPYVLPLAKKYGCKILPADSEHSAIFQCIQGIPEGGLRRIILTASGGAFRDWPVERLKDVKVADALKHPNWSMGRKITVDSATLMNKDSSVLGQLGWPDMRLPILYTLSWPERVPCSETTWPRLDFVKMGNLTFIAPDRAKYPSMDLSYSAGRAGGTMTGVLSAANEKAVELFLEERIGYLDIIKLIEKTCDKHRQDLVLQPALDDIVNYDQWARQYATQLAQQFEKTSTSMNLRV</sequence>
<dbReference type="UniPathway" id="UPA00056">
    <property type="reaction ID" value="UER00092"/>
</dbReference>
<dbReference type="GO" id="GO:0030145">
    <property type="term" value="F:manganese ion binding"/>
    <property type="evidence" value="ECO:0007669"/>
    <property type="project" value="TreeGrafter"/>
</dbReference>
<organism evidence="19 20">
    <name type="scientific">Marchantia polymorpha subsp. ruderalis</name>
    <dbReference type="NCBI Taxonomy" id="1480154"/>
    <lineage>
        <taxon>Eukaryota</taxon>
        <taxon>Viridiplantae</taxon>
        <taxon>Streptophyta</taxon>
        <taxon>Embryophyta</taxon>
        <taxon>Marchantiophyta</taxon>
        <taxon>Marchantiopsida</taxon>
        <taxon>Marchantiidae</taxon>
        <taxon>Marchantiales</taxon>
        <taxon>Marchantiaceae</taxon>
        <taxon>Marchantia</taxon>
    </lineage>
</organism>
<dbReference type="FunFam" id="3.40.50.720:FF:000183">
    <property type="entry name" value="1-deoxy-D-xylulose 5-phosphate reductoisomerase, chloroplastic"/>
    <property type="match status" value="1"/>
</dbReference>
<feature type="domain" description="1-deoxy-D-xylulose 5-phosphate reductoisomerase C-terminal" evidence="17">
    <location>
        <begin position="232"/>
        <end position="305"/>
    </location>
</feature>
<dbReference type="InterPro" id="IPR036291">
    <property type="entry name" value="NAD(P)-bd_dom_sf"/>
</dbReference>
<dbReference type="SUPFAM" id="SSF55347">
    <property type="entry name" value="Glyceraldehyde-3-phosphate dehydrogenase-like, C-terminal domain"/>
    <property type="match status" value="1"/>
</dbReference>
<evidence type="ECO:0000256" key="11">
    <source>
        <dbReference type="ARBA" id="ARBA00022946"/>
    </source>
</evidence>
<evidence type="ECO:0000256" key="2">
    <source>
        <dbReference type="ARBA" id="ARBA00001946"/>
    </source>
</evidence>
<dbReference type="InterPro" id="IPR036169">
    <property type="entry name" value="DXPR_C_sf"/>
</dbReference>
<evidence type="ECO:0000256" key="13">
    <source>
        <dbReference type="ARBA" id="ARBA00023211"/>
    </source>
</evidence>
<dbReference type="AlphaFoldDB" id="A0A176VH38"/>
<gene>
    <name evidence="19" type="ORF">AXG93_1847s1120</name>
</gene>
<feature type="domain" description="DXP reductoisomerase C-terminal" evidence="18">
    <location>
        <begin position="312"/>
        <end position="434"/>
    </location>
</feature>
<comment type="subcellular location">
    <subcellularLocation>
        <location evidence="3">Plastid</location>
        <location evidence="3">Chloroplast</location>
    </subcellularLocation>
</comment>
<keyword evidence="9" id="KW-0479">Metal-binding</keyword>
<dbReference type="Pfam" id="PF02670">
    <property type="entry name" value="DXP_reductoisom"/>
    <property type="match status" value="1"/>
</dbReference>
<comment type="cofactor">
    <cofactor evidence="2">
        <name>Mg(2+)</name>
        <dbReference type="ChEBI" id="CHEBI:18420"/>
    </cofactor>
</comment>
<evidence type="ECO:0000259" key="18">
    <source>
        <dbReference type="Pfam" id="PF13288"/>
    </source>
</evidence>
<protein>
    <recommendedName>
        <fullName evidence="6">1-deoxy-D-xylulose-5-phosphate reductoisomerase</fullName>
        <ecNumber evidence="6">1.1.1.267</ecNumber>
    </recommendedName>
</protein>
<evidence type="ECO:0000256" key="5">
    <source>
        <dbReference type="ARBA" id="ARBA00006825"/>
    </source>
</evidence>
<dbReference type="GO" id="GO:0051484">
    <property type="term" value="P:isopentenyl diphosphate biosynthetic process, methylerythritol 4-phosphate pathway involved in terpenoid biosynthetic process"/>
    <property type="evidence" value="ECO:0007669"/>
    <property type="project" value="TreeGrafter"/>
</dbReference>
<dbReference type="InterPro" id="IPR013644">
    <property type="entry name" value="DXP_reductoisomerase_C"/>
</dbReference>
<dbReference type="SUPFAM" id="SSF69055">
    <property type="entry name" value="1-deoxy-D-xylulose-5-phosphate reductoisomerase, C-terminal domain"/>
    <property type="match status" value="1"/>
</dbReference>
<reference evidence="19" key="1">
    <citation type="submission" date="2016-03" db="EMBL/GenBank/DDBJ databases">
        <title>Mechanisms controlling the formation of the plant cell surface in tip-growing cells are functionally conserved among land plants.</title>
        <authorList>
            <person name="Honkanen S."/>
            <person name="Jones V.A."/>
            <person name="Morieri G."/>
            <person name="Champion C."/>
            <person name="Hetherington A.J."/>
            <person name="Kelly S."/>
            <person name="Saint-Marcoux D."/>
            <person name="Proust H."/>
            <person name="Prescott H."/>
            <person name="Dolan L."/>
        </authorList>
    </citation>
    <scope>NUCLEOTIDE SEQUENCE [LARGE SCALE GENOMIC DNA]</scope>
    <source>
        <tissue evidence="19">Whole gametophyte</tissue>
    </source>
</reference>
<dbReference type="SUPFAM" id="SSF51735">
    <property type="entry name" value="NAD(P)-binding Rossmann-fold domains"/>
    <property type="match status" value="1"/>
</dbReference>
<keyword evidence="7" id="KW-0150">Chloroplast</keyword>
<comment type="similarity">
    <text evidence="5">Belongs to the DXR family.</text>
</comment>
<dbReference type="Gene3D" id="1.10.1740.10">
    <property type="match status" value="1"/>
</dbReference>
<dbReference type="Pfam" id="PF13288">
    <property type="entry name" value="DXPR_C"/>
    <property type="match status" value="1"/>
</dbReference>
<evidence type="ECO:0000313" key="20">
    <source>
        <dbReference type="Proteomes" id="UP000077202"/>
    </source>
</evidence>
<keyword evidence="20" id="KW-1185">Reference proteome</keyword>
<dbReference type="InterPro" id="IPR013512">
    <property type="entry name" value="DXP_reductoisomerase_N"/>
</dbReference>